<keyword evidence="1" id="KW-0812">Transmembrane</keyword>
<organism evidence="2">
    <name type="scientific">Proteinivorax hydrogeniformans</name>
    <dbReference type="NCBI Taxonomy" id="1826727"/>
    <lineage>
        <taxon>Bacteria</taxon>
        <taxon>Bacillati</taxon>
        <taxon>Bacillota</taxon>
        <taxon>Clostridia</taxon>
        <taxon>Eubacteriales</taxon>
        <taxon>Proteinivoracaceae</taxon>
        <taxon>Proteinivorax</taxon>
    </lineage>
</organism>
<reference evidence="2" key="2">
    <citation type="submission" date="2024-06" db="EMBL/GenBank/DDBJ databases">
        <authorList>
            <person name="Petrova K.O."/>
            <person name="Toshchakov S.V."/>
            <person name="Boltjanskaja Y.V."/>
            <person name="Kevbrin V.V."/>
        </authorList>
    </citation>
    <scope>NUCLEOTIDE SEQUENCE</scope>
    <source>
        <strain evidence="2">Z-710</strain>
    </source>
</reference>
<dbReference type="EMBL" id="CP159485">
    <property type="protein sequence ID" value="XCI29763.1"/>
    <property type="molecule type" value="Genomic_DNA"/>
</dbReference>
<dbReference type="AlphaFoldDB" id="A0AAU8HWG8"/>
<gene>
    <name evidence="2" type="ORF">PRVXH_001105</name>
</gene>
<reference evidence="2" key="1">
    <citation type="journal article" date="2018" name="Antonie Van Leeuwenhoek">
        <title>Proteinivorax hydrogeniformans sp. nov., an anaerobic, haloalkaliphilic bacterium fermenting proteinaceous compounds with high hydrogen production.</title>
        <authorList>
            <person name="Boltyanskaya Y."/>
            <person name="Detkova E."/>
            <person name="Pimenov N."/>
            <person name="Kevbrin V."/>
        </authorList>
    </citation>
    <scope>NUCLEOTIDE SEQUENCE</scope>
    <source>
        <strain evidence="2">Z-710</strain>
    </source>
</reference>
<name>A0AAU8HWG8_9FIRM</name>
<sequence>MQKRMQHKLPDSTLKKRLDAMHKKKINYSVPDYEKESQSDIFSFSIFYGHILQWAIALGLGVLITLLTSLSSGQLSQYIDKKVSTALTEGTQLTWELVEEWVNELRKNHISSEDN</sequence>
<evidence type="ECO:0000256" key="1">
    <source>
        <dbReference type="SAM" id="Phobius"/>
    </source>
</evidence>
<dbReference type="RefSeq" id="WP_353894310.1">
    <property type="nucleotide sequence ID" value="NZ_CP159485.1"/>
</dbReference>
<accession>A0AAU8HWG8</accession>
<keyword evidence="1" id="KW-1133">Transmembrane helix</keyword>
<proteinExistence type="predicted"/>
<evidence type="ECO:0000313" key="2">
    <source>
        <dbReference type="EMBL" id="XCI29763.1"/>
    </source>
</evidence>
<feature type="transmembrane region" description="Helical" evidence="1">
    <location>
        <begin position="51"/>
        <end position="72"/>
    </location>
</feature>
<keyword evidence="1" id="KW-0472">Membrane</keyword>
<protein>
    <submittedName>
        <fullName evidence="2">Uncharacterized protein</fullName>
    </submittedName>
</protein>